<dbReference type="Pfam" id="PF01851">
    <property type="entry name" value="PC_rep"/>
    <property type="match status" value="1"/>
</dbReference>
<dbReference type="InterPro" id="IPR024990">
    <property type="entry name" value="Apc1"/>
</dbReference>
<dbReference type="InterPro" id="IPR049255">
    <property type="entry name" value="Apc1_N"/>
</dbReference>
<evidence type="ECO:0000313" key="15">
    <source>
        <dbReference type="EMBL" id="PSS34465.1"/>
    </source>
</evidence>
<dbReference type="GO" id="GO:0051301">
    <property type="term" value="P:cell division"/>
    <property type="evidence" value="ECO:0007669"/>
    <property type="project" value="UniProtKB-KW"/>
</dbReference>
<evidence type="ECO:0000256" key="5">
    <source>
        <dbReference type="ARBA" id="ARBA00022618"/>
    </source>
</evidence>
<dbReference type="InterPro" id="IPR041221">
    <property type="entry name" value="APC1_C"/>
</dbReference>
<feature type="domain" description="Anaphase-promoting complex subunit 1 N-terminal" evidence="11">
    <location>
        <begin position="33"/>
        <end position="264"/>
    </location>
</feature>
<evidence type="ECO:0000256" key="6">
    <source>
        <dbReference type="ARBA" id="ARBA00022737"/>
    </source>
</evidence>
<feature type="domain" description="Anaphase-promoting complex subunit 1 C-terminal" evidence="12">
    <location>
        <begin position="1590"/>
        <end position="1756"/>
    </location>
</feature>
<dbReference type="FunFam" id="1.25.10.10:FF:000338">
    <property type="entry name" value="Anaphase-promoting complex subunit 1"/>
    <property type="match status" value="1"/>
</dbReference>
<dbReference type="InterPro" id="IPR046794">
    <property type="entry name" value="Apc1_MidN"/>
</dbReference>
<evidence type="ECO:0000259" key="14">
    <source>
        <dbReference type="Pfam" id="PF21282"/>
    </source>
</evidence>
<name>A0A2R6RWS2_ACTCC</name>
<dbReference type="InterPro" id="IPR048971">
    <property type="entry name" value="Apc1_3rd"/>
</dbReference>
<keyword evidence="8" id="KW-0833">Ubl conjugation pathway</keyword>
<comment type="similarity">
    <text evidence="3">Belongs to the APC1 family.</text>
</comment>
<dbReference type="Proteomes" id="UP000241394">
    <property type="component" value="Chromosome LG2"/>
</dbReference>
<evidence type="ECO:0000256" key="1">
    <source>
        <dbReference type="ARBA" id="ARBA00004123"/>
    </source>
</evidence>
<feature type="domain" description="Anaphase-promoting complex subunit 1 beta-sandwich" evidence="14">
    <location>
        <begin position="1450"/>
        <end position="1513"/>
    </location>
</feature>
<evidence type="ECO:0000256" key="8">
    <source>
        <dbReference type="ARBA" id="ARBA00022786"/>
    </source>
</evidence>
<evidence type="ECO:0000259" key="13">
    <source>
        <dbReference type="Pfam" id="PF20518"/>
    </source>
</evidence>
<evidence type="ECO:0000256" key="3">
    <source>
        <dbReference type="ARBA" id="ARBA00010547"/>
    </source>
</evidence>
<dbReference type="GO" id="GO:0070979">
    <property type="term" value="P:protein K11-linked ubiquitination"/>
    <property type="evidence" value="ECO:0007669"/>
    <property type="project" value="TreeGrafter"/>
</dbReference>
<keyword evidence="5" id="KW-0132">Cell division</keyword>
<feature type="domain" description="Anaphase-promoting complex subunit 1 N-terminal" evidence="11">
    <location>
        <begin position="272"/>
        <end position="515"/>
    </location>
</feature>
<gene>
    <name evidence="15" type="ORF">CEY00_Acc01564</name>
</gene>
<dbReference type="InterPro" id="IPR002015">
    <property type="entry name" value="Proteasome/cyclosome_rpt"/>
</dbReference>
<comment type="caution">
    <text evidence="15">The sequence shown here is derived from an EMBL/GenBank/DDBJ whole genome shotgun (WGS) entry which is preliminary data.</text>
</comment>
<evidence type="ECO:0000256" key="2">
    <source>
        <dbReference type="ARBA" id="ARBA00004906"/>
    </source>
</evidence>
<dbReference type="STRING" id="1590841.A0A2R6RWS2"/>
<sequence>MSVGVRNLTVLGEFKPFGLVAEALDGKPSENFTDKYDYFLFDPEIARQRDEAEDPDSSSSADRSDHELFIRGNRIIWTTGARVYKRFTLTSPVIMACWSRLGSMSEAFLCVLQFDSITIYNTSGEVVSVPLPHTITSIWPLPFGLLLQQVAEGSSSTYAPFSSSSPLLGARDISRSKRDTGYSPQYNLTIGCAFDQTTMGCGAPMSSHLILKDPLEEPQSTYIEERGKVIVMKEFDERTIWTSDRIPLMASYNKGKMQHSLWVVEAIGSNLEVVNSKLSDVVPAGVLPKQFSFRKIWQGKGSHTAASKVFLATDDDAAPIICFLLRDQKKLLSLRLQSVEINNEILYDINPDMSWSIPAIAAESVIVTRPRVKVGELPFGDIIVLASENTLLLYSGKQCLCRYTLPSCLGKGQVSNILVPSETASILHGLKIVGLADAVDGRINVIVNNGQIFRCALRRSPSSSLADDCITAMSEGLCSAFYNYFLARLWGDGDSAYLSEADASVDSEWESCSSVIMRMRTNYLLTPERRLDSMSRSSWDFLINSKFHRKYCKTNDISRISTRKLLDPQESDSLESYVDGAQALEKSFYSELLMETLDALHAVYESLKLDNLRKQDLGLLVVLLCNIADFLGEESYLDHYIRDFPGLSKKFGMQTSFSGKTPPSLFRWLEHCLQHGADSVDSNDLPPLICKDESSVLSWARKIISFYSLLCGAKQSGKNLSSGVRCNIATGSSCNCEQLTVLAMVGERFALQQLDLLPCGVSLPLRHALDKCRESPPTDWPAAAYVLLGRGDLALSRLSHSSNSKKIQPQNNVNLVSMSTPYMLHPHPVTIPSSISDTTGLENTEFQDADSVDGSTTDGMEHVFNSTTQLRYGRDLRLNEVRRLLCSARSVAIQTSVNPTTSDQDLQQAQLWQLAQRTTALPLGRGAFTLATTSTLLTEVNLDPNVRNIPELKSWPEFHNAVAAGLKLAPLQGKMSRTWIVYNKPEEPNAIHAGLLLALGLHGHLGVLTITDIYQYYSQEHESTTVGLMLGLAASYRGTMQPAISKSLYVHIPAHHPSSFPELELPTLLQSAALMSVGLLYEGSAHPQTMQILLAEIGRRSGGDNVLEREGYAVSAGFSLGLVALGRGEDALGFMDTFVERLFQYVGGKETHNERSFPLTVSTDDHNRVAGQMMDGTQVNVDITAPGAIIALALMFLKSESDLVVSRLSIPCTRFNLQYVRPDFIMLRVIAQNLIMWSRVHPSKDWIQSQIPEIVQNGINGLGDEMGDVDEMDAEAFVQAYVNIVVGSCISIGLRFAGTKNEDARDLLYDYAIYFLNEIKPVCIKSGSTFPKGLSRYVDRGTLETCLHLIILSLSVVMAGSGHLQTFRLLRFLWSRNSADGHASYGTQMAVSLAVGFLFLGGGMRTFSTSNSSIAVLLISLYPRLPTGPNDNRCHLQAFRHLYVLATEARWIQTVDVDTGLPVYAPLEVTVKETEHYAETSFCEVTPCILPERALLKTVRVCGPRYWPQVIELVPEENPWWITGDRNDPFNSGVLYIKRKVGACSYVDDPVGCQSLLSRAMHKVFGLTSLRACTPSTNDCGGAGAVTIDQLVSTFSSDPSLIAFAQLCCDPSWNSRSDSDFQEFCLQVLFECVSKDRPTLLQVYLSLYTMLGFVEDQVTSGASTLTDSLFISSLKIALAYNEALLRGRLSNSRGSIIQSTFLGSLRKRVEEILRYSPELENNLHNYLKSGRWPNDNSKHGDLSTLLSWHVQWYNVPSPSAIKTAVEKIKPMRRSSSVPLLRLLFPRTHINAIKEIDRLWCSSKVDR</sequence>
<dbReference type="PANTHER" id="PTHR12827:SF3">
    <property type="entry name" value="ANAPHASE-PROMOTING COMPLEX SUBUNIT 1"/>
    <property type="match status" value="1"/>
</dbReference>
<evidence type="ECO:0000256" key="7">
    <source>
        <dbReference type="ARBA" id="ARBA00022776"/>
    </source>
</evidence>
<comment type="subcellular location">
    <subcellularLocation>
        <location evidence="1">Nucleus</location>
    </subcellularLocation>
</comment>
<organism evidence="15 16">
    <name type="scientific">Actinidia chinensis var. chinensis</name>
    <name type="common">Chinese soft-hair kiwi</name>
    <dbReference type="NCBI Taxonomy" id="1590841"/>
    <lineage>
        <taxon>Eukaryota</taxon>
        <taxon>Viridiplantae</taxon>
        <taxon>Streptophyta</taxon>
        <taxon>Embryophyta</taxon>
        <taxon>Tracheophyta</taxon>
        <taxon>Spermatophyta</taxon>
        <taxon>Magnoliopsida</taxon>
        <taxon>eudicotyledons</taxon>
        <taxon>Gunneridae</taxon>
        <taxon>Pentapetalae</taxon>
        <taxon>asterids</taxon>
        <taxon>Ericales</taxon>
        <taxon>Actinidiaceae</taxon>
        <taxon>Actinidia</taxon>
    </lineage>
</organism>
<keyword evidence="16" id="KW-1185">Reference proteome</keyword>
<evidence type="ECO:0000313" key="16">
    <source>
        <dbReference type="Proteomes" id="UP000241394"/>
    </source>
</evidence>
<dbReference type="Pfam" id="PF12859">
    <property type="entry name" value="ANAPC1"/>
    <property type="match status" value="2"/>
</dbReference>
<reference evidence="15 16" key="1">
    <citation type="submission" date="2017-07" db="EMBL/GenBank/DDBJ databases">
        <title>An improved, manually edited Actinidia chinensis var. chinensis (kiwifruit) genome highlights the challenges associated with draft genomes and gene prediction in plants.</title>
        <authorList>
            <person name="Pilkington S."/>
            <person name="Crowhurst R."/>
            <person name="Hilario E."/>
            <person name="Nardozza S."/>
            <person name="Fraser L."/>
            <person name="Peng Y."/>
            <person name="Gunaseelan K."/>
            <person name="Simpson R."/>
            <person name="Tahir J."/>
            <person name="Deroles S."/>
            <person name="Templeton K."/>
            <person name="Luo Z."/>
            <person name="Davy M."/>
            <person name="Cheng C."/>
            <person name="Mcneilage M."/>
            <person name="Scaglione D."/>
            <person name="Liu Y."/>
            <person name="Zhang Q."/>
            <person name="Datson P."/>
            <person name="De Silva N."/>
            <person name="Gardiner S."/>
            <person name="Bassett H."/>
            <person name="Chagne D."/>
            <person name="Mccallum J."/>
            <person name="Dzierzon H."/>
            <person name="Deng C."/>
            <person name="Wang Y.-Y."/>
            <person name="Barron N."/>
            <person name="Manako K."/>
            <person name="Bowen J."/>
            <person name="Foster T."/>
            <person name="Erridge Z."/>
            <person name="Tiffin H."/>
            <person name="Waite C."/>
            <person name="Davies K."/>
            <person name="Grierson E."/>
            <person name="Laing W."/>
            <person name="Kirk R."/>
            <person name="Chen X."/>
            <person name="Wood M."/>
            <person name="Montefiori M."/>
            <person name="Brummell D."/>
            <person name="Schwinn K."/>
            <person name="Catanach A."/>
            <person name="Fullerton C."/>
            <person name="Li D."/>
            <person name="Meiyalaghan S."/>
            <person name="Nieuwenhuizen N."/>
            <person name="Read N."/>
            <person name="Prakash R."/>
            <person name="Hunter D."/>
            <person name="Zhang H."/>
            <person name="Mckenzie M."/>
            <person name="Knabel M."/>
            <person name="Harris A."/>
            <person name="Allan A."/>
            <person name="Chen A."/>
            <person name="Janssen B."/>
            <person name="Plunkett B."/>
            <person name="Dwamena C."/>
            <person name="Voogd C."/>
            <person name="Leif D."/>
            <person name="Lafferty D."/>
            <person name="Souleyre E."/>
            <person name="Varkonyi-Gasic E."/>
            <person name="Gambi F."/>
            <person name="Hanley J."/>
            <person name="Yao J.-L."/>
            <person name="Cheung J."/>
            <person name="David K."/>
            <person name="Warren B."/>
            <person name="Marsh K."/>
            <person name="Snowden K."/>
            <person name="Lin-Wang K."/>
            <person name="Brian L."/>
            <person name="Martinez-Sanchez M."/>
            <person name="Wang M."/>
            <person name="Ileperuma N."/>
            <person name="Macnee N."/>
            <person name="Campin R."/>
            <person name="Mcatee P."/>
            <person name="Drummond R."/>
            <person name="Espley R."/>
            <person name="Ireland H."/>
            <person name="Wu R."/>
            <person name="Atkinson R."/>
            <person name="Karunairetnam S."/>
            <person name="Bulley S."/>
            <person name="Chunkath S."/>
            <person name="Hanley Z."/>
            <person name="Storey R."/>
            <person name="Thrimawithana A."/>
            <person name="Thomson S."/>
            <person name="David C."/>
            <person name="Testolin R."/>
        </authorList>
    </citation>
    <scope>NUCLEOTIDE SEQUENCE [LARGE SCALE GENOMIC DNA]</scope>
    <source>
        <strain evidence="16">cv. Red5</strain>
        <tissue evidence="15">Young leaf</tissue>
    </source>
</reference>
<feature type="domain" description="Anaphase-promoting complex subunit 1 middle" evidence="13">
    <location>
        <begin position="532"/>
        <end position="794"/>
    </location>
</feature>
<dbReference type="PANTHER" id="PTHR12827">
    <property type="entry name" value="MEIOTIC CHECKPOINT REGULATOR TSG24 FAMILY MEMBER"/>
    <property type="match status" value="1"/>
</dbReference>
<proteinExistence type="inferred from homology"/>
<evidence type="ECO:0000259" key="11">
    <source>
        <dbReference type="Pfam" id="PF12859"/>
    </source>
</evidence>
<evidence type="ECO:0000259" key="12">
    <source>
        <dbReference type="Pfam" id="PF18122"/>
    </source>
</evidence>
<evidence type="ECO:0000256" key="9">
    <source>
        <dbReference type="ARBA" id="ARBA00023242"/>
    </source>
</evidence>
<dbReference type="InParanoid" id="A0A2R6RWS2"/>
<keyword evidence="6" id="KW-0677">Repeat</keyword>
<dbReference type="GO" id="GO:0060090">
    <property type="term" value="F:molecular adaptor activity"/>
    <property type="evidence" value="ECO:0007669"/>
    <property type="project" value="TreeGrafter"/>
</dbReference>
<evidence type="ECO:0000256" key="4">
    <source>
        <dbReference type="ARBA" id="ARBA00016070"/>
    </source>
</evidence>
<dbReference type="GO" id="GO:0031145">
    <property type="term" value="P:anaphase-promoting complex-dependent catabolic process"/>
    <property type="evidence" value="ECO:0007669"/>
    <property type="project" value="TreeGrafter"/>
</dbReference>
<keyword evidence="10" id="KW-0131">Cell cycle</keyword>
<dbReference type="EMBL" id="NKQK01000002">
    <property type="protein sequence ID" value="PSS34465.1"/>
    <property type="molecule type" value="Genomic_DNA"/>
</dbReference>
<dbReference type="Pfam" id="PF18122">
    <property type="entry name" value="APC1_C"/>
    <property type="match status" value="1"/>
</dbReference>
<dbReference type="Pfam" id="PF21282">
    <property type="entry name" value="APC1_3rd"/>
    <property type="match status" value="1"/>
</dbReference>
<comment type="pathway">
    <text evidence="2">Protein modification; protein ubiquitination.</text>
</comment>
<dbReference type="OMA" id="MQPPDSR"/>
<dbReference type="OrthoDB" id="26401at2759"/>
<evidence type="ECO:0000256" key="10">
    <source>
        <dbReference type="ARBA" id="ARBA00023306"/>
    </source>
</evidence>
<dbReference type="Gramene" id="PSS34465">
    <property type="protein sequence ID" value="PSS34465"/>
    <property type="gene ID" value="CEY00_Acc01564"/>
</dbReference>
<accession>A0A2R6RWS2</accession>
<dbReference type="FunCoup" id="A0A2R6RWS2">
    <property type="interactions" value="3401"/>
</dbReference>
<dbReference type="Gene3D" id="1.25.10.10">
    <property type="entry name" value="Leucine-rich Repeat Variant"/>
    <property type="match status" value="2"/>
</dbReference>
<dbReference type="GO" id="GO:0007091">
    <property type="term" value="P:metaphase/anaphase transition of mitotic cell cycle"/>
    <property type="evidence" value="ECO:0007669"/>
    <property type="project" value="TreeGrafter"/>
</dbReference>
<reference evidence="16" key="2">
    <citation type="journal article" date="2018" name="BMC Genomics">
        <title>A manually annotated Actinidia chinensis var. chinensis (kiwifruit) genome highlights the challenges associated with draft genomes and gene prediction in plants.</title>
        <authorList>
            <person name="Pilkington S.M."/>
            <person name="Crowhurst R."/>
            <person name="Hilario E."/>
            <person name="Nardozza S."/>
            <person name="Fraser L."/>
            <person name="Peng Y."/>
            <person name="Gunaseelan K."/>
            <person name="Simpson R."/>
            <person name="Tahir J."/>
            <person name="Deroles S.C."/>
            <person name="Templeton K."/>
            <person name="Luo Z."/>
            <person name="Davy M."/>
            <person name="Cheng C."/>
            <person name="McNeilage M."/>
            <person name="Scaglione D."/>
            <person name="Liu Y."/>
            <person name="Zhang Q."/>
            <person name="Datson P."/>
            <person name="De Silva N."/>
            <person name="Gardiner S.E."/>
            <person name="Bassett H."/>
            <person name="Chagne D."/>
            <person name="McCallum J."/>
            <person name="Dzierzon H."/>
            <person name="Deng C."/>
            <person name="Wang Y.Y."/>
            <person name="Barron L."/>
            <person name="Manako K."/>
            <person name="Bowen J."/>
            <person name="Foster T.M."/>
            <person name="Erridge Z.A."/>
            <person name="Tiffin H."/>
            <person name="Waite C.N."/>
            <person name="Davies K.M."/>
            <person name="Grierson E.P."/>
            <person name="Laing W.A."/>
            <person name="Kirk R."/>
            <person name="Chen X."/>
            <person name="Wood M."/>
            <person name="Montefiori M."/>
            <person name="Brummell D.A."/>
            <person name="Schwinn K.E."/>
            <person name="Catanach A."/>
            <person name="Fullerton C."/>
            <person name="Li D."/>
            <person name="Meiyalaghan S."/>
            <person name="Nieuwenhuizen N."/>
            <person name="Read N."/>
            <person name="Prakash R."/>
            <person name="Hunter D."/>
            <person name="Zhang H."/>
            <person name="McKenzie M."/>
            <person name="Knabel M."/>
            <person name="Harris A."/>
            <person name="Allan A.C."/>
            <person name="Gleave A."/>
            <person name="Chen A."/>
            <person name="Janssen B.J."/>
            <person name="Plunkett B."/>
            <person name="Ampomah-Dwamena C."/>
            <person name="Voogd C."/>
            <person name="Leif D."/>
            <person name="Lafferty D."/>
            <person name="Souleyre E.J.F."/>
            <person name="Varkonyi-Gasic E."/>
            <person name="Gambi F."/>
            <person name="Hanley J."/>
            <person name="Yao J.L."/>
            <person name="Cheung J."/>
            <person name="David K.M."/>
            <person name="Warren B."/>
            <person name="Marsh K."/>
            <person name="Snowden K.C."/>
            <person name="Lin-Wang K."/>
            <person name="Brian L."/>
            <person name="Martinez-Sanchez M."/>
            <person name="Wang M."/>
            <person name="Ileperuma N."/>
            <person name="Macnee N."/>
            <person name="Campin R."/>
            <person name="McAtee P."/>
            <person name="Drummond R.S.M."/>
            <person name="Espley R.V."/>
            <person name="Ireland H.S."/>
            <person name="Wu R."/>
            <person name="Atkinson R.G."/>
            <person name="Karunairetnam S."/>
            <person name="Bulley S."/>
            <person name="Chunkath S."/>
            <person name="Hanley Z."/>
            <person name="Storey R."/>
            <person name="Thrimawithana A.H."/>
            <person name="Thomson S."/>
            <person name="David C."/>
            <person name="Testolin R."/>
            <person name="Huang H."/>
            <person name="Hellens R.P."/>
            <person name="Schaffer R.J."/>
        </authorList>
    </citation>
    <scope>NUCLEOTIDE SEQUENCE [LARGE SCALE GENOMIC DNA]</scope>
    <source>
        <strain evidence="16">cv. Red5</strain>
    </source>
</reference>
<dbReference type="InterPro" id="IPR011989">
    <property type="entry name" value="ARM-like"/>
</dbReference>
<dbReference type="Pfam" id="PF20518">
    <property type="entry name" value="Apc1_MidN"/>
    <property type="match status" value="1"/>
</dbReference>
<keyword evidence="7" id="KW-0498">Mitosis</keyword>
<dbReference type="GO" id="GO:0005680">
    <property type="term" value="C:anaphase-promoting complex"/>
    <property type="evidence" value="ECO:0007669"/>
    <property type="project" value="InterPro"/>
</dbReference>
<dbReference type="FunFam" id="1.25.10.10:FF:000211">
    <property type="entry name" value="Anaphase-promoting complex subunit 1"/>
    <property type="match status" value="1"/>
</dbReference>
<keyword evidence="9" id="KW-0539">Nucleus</keyword>
<protein>
    <recommendedName>
        <fullName evidence="4">Anaphase-promoting complex subunit 1</fullName>
    </recommendedName>
</protein>